<gene>
    <name evidence="2" type="ORF">g.108892</name>
</gene>
<accession>A0A1D1YUI0</accession>
<evidence type="ECO:0000313" key="2">
    <source>
        <dbReference type="EMBL" id="JAT58285.1"/>
    </source>
</evidence>
<organism evidence="2">
    <name type="scientific">Anthurium amnicola</name>
    <dbReference type="NCBI Taxonomy" id="1678845"/>
    <lineage>
        <taxon>Eukaryota</taxon>
        <taxon>Viridiplantae</taxon>
        <taxon>Streptophyta</taxon>
        <taxon>Embryophyta</taxon>
        <taxon>Tracheophyta</taxon>
        <taxon>Spermatophyta</taxon>
        <taxon>Magnoliopsida</taxon>
        <taxon>Liliopsida</taxon>
        <taxon>Araceae</taxon>
        <taxon>Pothoideae</taxon>
        <taxon>Potheae</taxon>
        <taxon>Anthurium</taxon>
    </lineage>
</organism>
<reference evidence="2" key="1">
    <citation type="submission" date="2015-07" db="EMBL/GenBank/DDBJ databases">
        <title>Transcriptome Assembly of Anthurium amnicola.</title>
        <authorList>
            <person name="Suzuki J."/>
        </authorList>
    </citation>
    <scope>NUCLEOTIDE SEQUENCE</scope>
</reference>
<feature type="compositionally biased region" description="Pro residues" evidence="1">
    <location>
        <begin position="45"/>
        <end position="58"/>
    </location>
</feature>
<name>A0A1D1YUI0_9ARAE</name>
<evidence type="ECO:0000256" key="1">
    <source>
        <dbReference type="SAM" id="MobiDB-lite"/>
    </source>
</evidence>
<feature type="compositionally biased region" description="Low complexity" evidence="1">
    <location>
        <begin position="116"/>
        <end position="127"/>
    </location>
</feature>
<proteinExistence type="predicted"/>
<sequence>SEGNSGERMRRWGCWRRVAGVGEGGRWRGGRGHSSYPRKGGVAAPPSPAPTSVEPPPASAKGRVDSGRTLPPRSVTAAAAASSWGRSSFQHGRAYPPAQPPVHPVVPCSRGLSTEASASSRLPLASLQIEDDKGDKEEEEGAEGLLGVVRGVEALIPQVDRRRNSRDPGVKSGKRKTMLSRRLGMEGMAVGLFWEMLLGVNGLSPSPMRPCASTSTKTQKCLPSRFHPGDTSMSDWINSPTDSGAQRWRKSRSSAHSTRYVWRKVVRMGSYPQIWLLRCLHQGQSGCCGCPRTWTGSKRCLCLCITWKRILIRAKAS</sequence>
<dbReference type="EMBL" id="GDJX01009651">
    <property type="protein sequence ID" value="JAT58285.1"/>
    <property type="molecule type" value="Transcribed_RNA"/>
</dbReference>
<feature type="non-terminal residue" evidence="2">
    <location>
        <position position="1"/>
    </location>
</feature>
<feature type="region of interest" description="Disordered" evidence="1">
    <location>
        <begin position="19"/>
        <end position="143"/>
    </location>
</feature>
<protein>
    <submittedName>
        <fullName evidence="2">Uncharacterized protein</fullName>
    </submittedName>
</protein>
<feature type="compositionally biased region" description="Low complexity" evidence="1">
    <location>
        <begin position="74"/>
        <end position="88"/>
    </location>
</feature>
<dbReference type="AlphaFoldDB" id="A0A1D1YUI0"/>